<evidence type="ECO:0000313" key="3">
    <source>
        <dbReference type="EMBL" id="KAH7375443.1"/>
    </source>
</evidence>
<dbReference type="EMBL" id="JAGPXD010000001">
    <property type="protein sequence ID" value="KAH7375443.1"/>
    <property type="molecule type" value="Genomic_DNA"/>
</dbReference>
<protein>
    <submittedName>
        <fullName evidence="3">L-galactose dehydrogenase</fullName>
    </submittedName>
</protein>
<accession>A0A8K0TNC4</accession>
<evidence type="ECO:0000256" key="1">
    <source>
        <dbReference type="ARBA" id="ARBA00023002"/>
    </source>
</evidence>
<dbReference type="Pfam" id="PF00248">
    <property type="entry name" value="Aldo_ket_red"/>
    <property type="match status" value="1"/>
</dbReference>
<evidence type="ECO:0000259" key="2">
    <source>
        <dbReference type="Pfam" id="PF00248"/>
    </source>
</evidence>
<dbReference type="Gene3D" id="3.20.20.100">
    <property type="entry name" value="NADP-dependent oxidoreductase domain"/>
    <property type="match status" value="1"/>
</dbReference>
<feature type="domain" description="NADP-dependent oxidoreductase" evidence="2">
    <location>
        <begin position="17"/>
        <end position="325"/>
    </location>
</feature>
<dbReference type="InterPro" id="IPR036812">
    <property type="entry name" value="NAD(P)_OxRdtase_dom_sf"/>
</dbReference>
<keyword evidence="1" id="KW-0560">Oxidoreductase</keyword>
<dbReference type="SUPFAM" id="SSF51430">
    <property type="entry name" value="NAD(P)-linked oxidoreductase"/>
    <property type="match status" value="1"/>
</dbReference>
<dbReference type="InterPro" id="IPR023210">
    <property type="entry name" value="NADP_OxRdtase_dom"/>
</dbReference>
<gene>
    <name evidence="3" type="ORF">B0T11DRAFT_9678</name>
</gene>
<dbReference type="PANTHER" id="PTHR42686">
    <property type="entry name" value="GH17980P-RELATED"/>
    <property type="match status" value="1"/>
</dbReference>
<dbReference type="AlphaFoldDB" id="A0A8K0TNC4"/>
<dbReference type="PANTHER" id="PTHR42686:SF1">
    <property type="entry name" value="GH17980P-RELATED"/>
    <property type="match status" value="1"/>
</dbReference>
<dbReference type="InterPro" id="IPR020471">
    <property type="entry name" value="AKR"/>
</dbReference>
<comment type="caution">
    <text evidence="3">The sequence shown here is derived from an EMBL/GenBank/DDBJ whole genome shotgun (WGS) entry which is preliminary data.</text>
</comment>
<dbReference type="GO" id="GO:0005829">
    <property type="term" value="C:cytosol"/>
    <property type="evidence" value="ECO:0007669"/>
    <property type="project" value="TreeGrafter"/>
</dbReference>
<keyword evidence="4" id="KW-1185">Reference proteome</keyword>
<reference evidence="3" key="1">
    <citation type="journal article" date="2021" name="Nat. Commun.">
        <title>Genetic determinants of endophytism in the Arabidopsis root mycobiome.</title>
        <authorList>
            <person name="Mesny F."/>
            <person name="Miyauchi S."/>
            <person name="Thiergart T."/>
            <person name="Pickel B."/>
            <person name="Atanasova L."/>
            <person name="Karlsson M."/>
            <person name="Huettel B."/>
            <person name="Barry K.W."/>
            <person name="Haridas S."/>
            <person name="Chen C."/>
            <person name="Bauer D."/>
            <person name="Andreopoulos W."/>
            <person name="Pangilinan J."/>
            <person name="LaButti K."/>
            <person name="Riley R."/>
            <person name="Lipzen A."/>
            <person name="Clum A."/>
            <person name="Drula E."/>
            <person name="Henrissat B."/>
            <person name="Kohler A."/>
            <person name="Grigoriev I.V."/>
            <person name="Martin F.M."/>
            <person name="Hacquard S."/>
        </authorList>
    </citation>
    <scope>NUCLEOTIDE SEQUENCE</scope>
    <source>
        <strain evidence="3">MPI-CAGE-AT-0016</strain>
    </source>
</reference>
<sequence length="431" mass="46643">MPPVARAAAPLAQVIPPLILGTATFNTQYHPSPDLNLSLPILARALDLGVAALDTSPYYGPSERILGAALRALAPERASLFLITKAGRVGPSSFDYSPAHVEHSVRRSLARLSTPYLDLVHCHDVEFVSPSEVLAAIRELRRLRDREGLLRYVGISGYPLPVLADLAELILAETGEPIDAVQSYSHFCVQNDALGASDLLDRFRRAGVSVVTNASMLSMGLLTTRGVDAGPQASWHPAPRPLRRKCTEIGAFARDNGEKLEDLSLRWAMGAWASRGASLGTSATMDVRASRAAAEANNTTRPRMGVSVMGVTNAAELDETWRAWNDVARVAEIQAKGADVELDAQDQAIVDRAEKICRIVENDMWPALGEWRNHSWDSPQPGFVNERRELGVLPEDFDEPVAEAQPATEPSVLPHAIDEQPALKPALSAVA</sequence>
<proteinExistence type="predicted"/>
<dbReference type="Proteomes" id="UP000813385">
    <property type="component" value="Unassembled WGS sequence"/>
</dbReference>
<dbReference type="GO" id="GO:0070485">
    <property type="term" value="P:dehydro-D-arabinono-1,4-lactone biosynthetic process"/>
    <property type="evidence" value="ECO:0007669"/>
    <property type="project" value="TreeGrafter"/>
</dbReference>
<dbReference type="GO" id="GO:0045290">
    <property type="term" value="F:D-arabinose 1-dehydrogenase [NAD(P)+] activity"/>
    <property type="evidence" value="ECO:0007669"/>
    <property type="project" value="TreeGrafter"/>
</dbReference>
<organism evidence="3 4">
    <name type="scientific">Plectosphaerella cucumerina</name>
    <dbReference type="NCBI Taxonomy" id="40658"/>
    <lineage>
        <taxon>Eukaryota</taxon>
        <taxon>Fungi</taxon>
        <taxon>Dikarya</taxon>
        <taxon>Ascomycota</taxon>
        <taxon>Pezizomycotina</taxon>
        <taxon>Sordariomycetes</taxon>
        <taxon>Hypocreomycetidae</taxon>
        <taxon>Glomerellales</taxon>
        <taxon>Plectosphaerellaceae</taxon>
        <taxon>Plectosphaerella</taxon>
    </lineage>
</organism>
<evidence type="ECO:0000313" key="4">
    <source>
        <dbReference type="Proteomes" id="UP000813385"/>
    </source>
</evidence>
<name>A0A8K0TNC4_9PEZI</name>
<dbReference type="OrthoDB" id="5286008at2759"/>